<dbReference type="PANTHER" id="PTHR18964:SF149">
    <property type="entry name" value="BIFUNCTIONAL UDP-N-ACETYLGLUCOSAMINE 2-EPIMERASE_N-ACETYLMANNOSAMINE KINASE"/>
    <property type="match status" value="1"/>
</dbReference>
<evidence type="ECO:0000313" key="2">
    <source>
        <dbReference type="EMBL" id="MBD1260203.1"/>
    </source>
</evidence>
<dbReference type="Proteomes" id="UP000651837">
    <property type="component" value="Unassembled WGS sequence"/>
</dbReference>
<reference evidence="3 4" key="1">
    <citation type="submission" date="2018-05" db="EMBL/GenBank/DDBJ databases">
        <title>Genomic Encyclopedia of Archaeal and Bacterial Type Strains, Phase II (KMG-II): from individual species to whole genera.</title>
        <authorList>
            <person name="Goeker M."/>
        </authorList>
    </citation>
    <scope>NUCLEOTIDE SEQUENCE [LARGE SCALE GENOMIC DNA]</scope>
    <source>
        <strain evidence="3 4">DSM 23514</strain>
    </source>
</reference>
<proteinExistence type="inferred from homology"/>
<dbReference type="InterPro" id="IPR000600">
    <property type="entry name" value="ROK"/>
</dbReference>
<protein>
    <submittedName>
        <fullName evidence="3">Glucokinase</fullName>
    </submittedName>
    <submittedName>
        <fullName evidence="2">ROK family protein</fullName>
    </submittedName>
</protein>
<accession>A0A316EA95</accession>
<keyword evidence="5" id="KW-1185">Reference proteome</keyword>
<keyword evidence="3" id="KW-0418">Kinase</keyword>
<comment type="caution">
    <text evidence="3">The sequence shown here is derived from an EMBL/GenBank/DDBJ whole genome shotgun (WGS) entry which is preliminary data.</text>
</comment>
<gene>
    <name evidence="2" type="ORF">HZY62_06375</name>
    <name evidence="3" type="ORF">LX92_00406</name>
</gene>
<evidence type="ECO:0000313" key="3">
    <source>
        <dbReference type="EMBL" id="PWK25663.1"/>
    </source>
</evidence>
<dbReference type="Gene3D" id="3.30.420.40">
    <property type="match status" value="2"/>
</dbReference>
<dbReference type="AlphaFoldDB" id="A0A316EA95"/>
<organism evidence="3 4">
    <name type="scientific">Maribacter polysiphoniae</name>
    <dbReference type="NCBI Taxonomy" id="429344"/>
    <lineage>
        <taxon>Bacteria</taxon>
        <taxon>Pseudomonadati</taxon>
        <taxon>Bacteroidota</taxon>
        <taxon>Flavobacteriia</taxon>
        <taxon>Flavobacteriales</taxon>
        <taxon>Flavobacteriaceae</taxon>
        <taxon>Maribacter</taxon>
    </lineage>
</organism>
<dbReference type="Pfam" id="PF00480">
    <property type="entry name" value="ROK"/>
    <property type="match status" value="1"/>
</dbReference>
<dbReference type="GO" id="GO:0016301">
    <property type="term" value="F:kinase activity"/>
    <property type="evidence" value="ECO:0007669"/>
    <property type="project" value="UniProtKB-KW"/>
</dbReference>
<dbReference type="RefSeq" id="WP_109648596.1">
    <property type="nucleotide sequence ID" value="NZ_JACWLN010000002.1"/>
</dbReference>
<dbReference type="PANTHER" id="PTHR18964">
    <property type="entry name" value="ROK (REPRESSOR, ORF, KINASE) FAMILY"/>
    <property type="match status" value="1"/>
</dbReference>
<evidence type="ECO:0000313" key="5">
    <source>
        <dbReference type="Proteomes" id="UP000651837"/>
    </source>
</evidence>
<dbReference type="CDD" id="cd23763">
    <property type="entry name" value="ASKHA_ATPase_ROK"/>
    <property type="match status" value="1"/>
</dbReference>
<dbReference type="EMBL" id="JACWLN010000002">
    <property type="protein sequence ID" value="MBD1260203.1"/>
    <property type="molecule type" value="Genomic_DNA"/>
</dbReference>
<dbReference type="EMBL" id="QGGQ01000001">
    <property type="protein sequence ID" value="PWK25663.1"/>
    <property type="molecule type" value="Genomic_DNA"/>
</dbReference>
<reference evidence="2 5" key="2">
    <citation type="submission" date="2020-07" db="EMBL/GenBank/DDBJ databases">
        <title>The draft genome sequence of Maribacter polysiphoniae KCTC 22021.</title>
        <authorList>
            <person name="Mu L."/>
        </authorList>
    </citation>
    <scope>NUCLEOTIDE SEQUENCE [LARGE SCALE GENOMIC DNA]</scope>
    <source>
        <strain evidence="2 5">KCTC 22021</strain>
    </source>
</reference>
<dbReference type="SUPFAM" id="SSF53067">
    <property type="entry name" value="Actin-like ATPase domain"/>
    <property type="match status" value="1"/>
</dbReference>
<dbReference type="OrthoDB" id="49666at2"/>
<dbReference type="Proteomes" id="UP000245667">
    <property type="component" value="Unassembled WGS sequence"/>
</dbReference>
<keyword evidence="3" id="KW-0808">Transferase</keyword>
<sequence>MTDQIAIGADIGGSHITSAAVNLRTFEILENTTFSAKIDNKASKDVIMQDWSKAINKTIESVSMQTTADIGFAIPGPFNYKTGVAMFEGENDKYESLHNVSVPEELPKFINSEKVNLRFLNDATSFGVGVSTQGKAKKCQKVIVVTLGTGFGSAFINNGVPQVNSDDVPQDGCLWDKPYKTGISDDYFSTRWCIERYFELTSQRVKGVKEIAAADTDDSRRVFNEFGVNMAEFMMPFVKKFQAEIIVMGGNISKASDLFLPRLKSDLQKAGLQLEFEVSPLMEDAAIIGSAKLFVNDFWNVVKNELPEI</sequence>
<name>A0A316EA95_9FLAO</name>
<evidence type="ECO:0000313" key="4">
    <source>
        <dbReference type="Proteomes" id="UP000245667"/>
    </source>
</evidence>
<dbReference type="InterPro" id="IPR043129">
    <property type="entry name" value="ATPase_NBD"/>
</dbReference>
<comment type="similarity">
    <text evidence="1">Belongs to the ROK (NagC/XylR) family.</text>
</comment>
<evidence type="ECO:0000256" key="1">
    <source>
        <dbReference type="ARBA" id="ARBA00006479"/>
    </source>
</evidence>